<dbReference type="WBParaSite" id="HDID_0000146501-mRNA-1">
    <property type="protein sequence ID" value="HDID_0000146501-mRNA-1"/>
    <property type="gene ID" value="HDID_0000146501"/>
</dbReference>
<dbReference type="OrthoDB" id="2135488at2759"/>
<feature type="region of interest" description="Disordered" evidence="1">
    <location>
        <begin position="197"/>
        <end position="243"/>
    </location>
</feature>
<dbReference type="STRING" id="6216.A0A0R3SAR1"/>
<feature type="compositionally biased region" description="Polar residues" evidence="1">
    <location>
        <begin position="199"/>
        <end position="209"/>
    </location>
</feature>
<organism evidence="4">
    <name type="scientific">Hymenolepis diminuta</name>
    <name type="common">Rat tapeworm</name>
    <dbReference type="NCBI Taxonomy" id="6216"/>
    <lineage>
        <taxon>Eukaryota</taxon>
        <taxon>Metazoa</taxon>
        <taxon>Spiralia</taxon>
        <taxon>Lophotrochozoa</taxon>
        <taxon>Platyhelminthes</taxon>
        <taxon>Cestoda</taxon>
        <taxon>Eucestoda</taxon>
        <taxon>Cyclophyllidea</taxon>
        <taxon>Hymenolepididae</taxon>
        <taxon>Hymenolepis</taxon>
    </lineage>
</organism>
<gene>
    <name evidence="2" type="ORF">HDID_LOCUS1466</name>
</gene>
<dbReference type="Proteomes" id="UP000274504">
    <property type="component" value="Unassembled WGS sequence"/>
</dbReference>
<proteinExistence type="predicted"/>
<feature type="compositionally biased region" description="Basic and acidic residues" evidence="1">
    <location>
        <begin position="217"/>
        <end position="226"/>
    </location>
</feature>
<feature type="region of interest" description="Disordered" evidence="1">
    <location>
        <begin position="291"/>
        <end position="358"/>
    </location>
</feature>
<evidence type="ECO:0000256" key="1">
    <source>
        <dbReference type="SAM" id="MobiDB-lite"/>
    </source>
</evidence>
<feature type="compositionally biased region" description="Acidic residues" evidence="1">
    <location>
        <begin position="434"/>
        <end position="447"/>
    </location>
</feature>
<evidence type="ECO:0000313" key="2">
    <source>
        <dbReference type="EMBL" id="VDL18927.1"/>
    </source>
</evidence>
<evidence type="ECO:0000313" key="3">
    <source>
        <dbReference type="Proteomes" id="UP000274504"/>
    </source>
</evidence>
<accession>A0A0R3SAR1</accession>
<sequence length="491" mass="53443">MALADDNSYIRSAATVLQCRSPLNCLCLDLSDTNHEFFSTLKELLEAGIYDTLSNKILPMSEFFSEKVSNKAIGFERSQESGDIKGGCLNATIGFNIKGQTPANNMKDIYLEKLHEECERRRIHVPIPGRGFAKSETLGETTTTATNNLQNRRAPSFPRCTPVSRKADLIDGDISTGNAQTVPGSSARARLLAMHGANAPSTPTNNKSSAAAVAGRNGRDFGDSTSRRPVLLGANNPSSVSTPANAGCIENAAATPSSSSHPSSTTAVAANKRASKIKLLDFNDLPAIGIEAKRQKKEQQEKAREERRKQKEQEMEERRQAREEARRAKLHASQAKKTLLPTGTHIHTAAPGPQHHLQPILQPTQIPAAWSDANRQPTQQQPPQQWVPFSVTASGCNVRQVVIGSRLQENSARQQQRGGRDQGTSASHQHSGGEDDEEEEDDLEEDGGNTVNPDGTFAINAPRGFRQVNQTFSTASFGDIFWICLYRAIVV</sequence>
<reference evidence="2 3" key="2">
    <citation type="submission" date="2018-11" db="EMBL/GenBank/DDBJ databases">
        <authorList>
            <consortium name="Pathogen Informatics"/>
        </authorList>
    </citation>
    <scope>NUCLEOTIDE SEQUENCE [LARGE SCALE GENOMIC DNA]</scope>
</reference>
<name>A0A0R3SAR1_HYMDI</name>
<evidence type="ECO:0000313" key="4">
    <source>
        <dbReference type="WBParaSite" id="HDID_0000146501-mRNA-1"/>
    </source>
</evidence>
<reference evidence="4" key="1">
    <citation type="submission" date="2017-02" db="UniProtKB">
        <authorList>
            <consortium name="WormBaseParasite"/>
        </authorList>
    </citation>
    <scope>IDENTIFICATION</scope>
</reference>
<dbReference type="AlphaFoldDB" id="A0A0R3SAR1"/>
<feature type="compositionally biased region" description="Basic and acidic residues" evidence="1">
    <location>
        <begin position="291"/>
        <end position="327"/>
    </location>
</feature>
<feature type="region of interest" description="Disordered" evidence="1">
    <location>
        <begin position="409"/>
        <end position="458"/>
    </location>
</feature>
<protein>
    <submittedName>
        <fullName evidence="4">INCENP_ARK-bind domain-containing protein</fullName>
    </submittedName>
</protein>
<dbReference type="EMBL" id="UYSG01000272">
    <property type="protein sequence ID" value="VDL18927.1"/>
    <property type="molecule type" value="Genomic_DNA"/>
</dbReference>